<dbReference type="Gene3D" id="3.40.50.300">
    <property type="entry name" value="P-loop containing nucleotide triphosphate hydrolases"/>
    <property type="match status" value="1"/>
</dbReference>
<dbReference type="PANTHER" id="PTHR43776:SF8">
    <property type="entry name" value="ABC TRANSPORTER, ATP-BINDING PROTEIN"/>
    <property type="match status" value="1"/>
</dbReference>
<dbReference type="EMBL" id="MSDW01000002">
    <property type="protein sequence ID" value="OKY77514.1"/>
    <property type="molecule type" value="Genomic_DNA"/>
</dbReference>
<evidence type="ECO:0000256" key="4">
    <source>
        <dbReference type="SAM" id="MobiDB-lite"/>
    </source>
</evidence>
<keyword evidence="3" id="KW-0067">ATP-binding</keyword>
<dbReference type="AlphaFoldDB" id="A0A1Q6DT21"/>
<dbReference type="PROSITE" id="PS00211">
    <property type="entry name" value="ABC_TRANSPORTER_1"/>
    <property type="match status" value="1"/>
</dbReference>
<dbReference type="GO" id="GO:0016887">
    <property type="term" value="F:ATP hydrolysis activity"/>
    <property type="evidence" value="ECO:0007669"/>
    <property type="project" value="InterPro"/>
</dbReference>
<dbReference type="InterPro" id="IPR003593">
    <property type="entry name" value="AAA+_ATPase"/>
</dbReference>
<dbReference type="NCBIfam" id="TIGR01727">
    <property type="entry name" value="oligo_HPY"/>
    <property type="match status" value="1"/>
</dbReference>
<gene>
    <name evidence="6" type="ORF">BTN85_2165</name>
</gene>
<name>A0A1Q6DT21_METT1</name>
<dbReference type="STRING" id="1903181.BTN85_2165"/>
<dbReference type="SMART" id="SM00382">
    <property type="entry name" value="AAA"/>
    <property type="match status" value="1"/>
</dbReference>
<dbReference type="GO" id="GO:0055085">
    <property type="term" value="P:transmembrane transport"/>
    <property type="evidence" value="ECO:0007669"/>
    <property type="project" value="UniProtKB-ARBA"/>
</dbReference>
<proteinExistence type="predicted"/>
<dbReference type="PROSITE" id="PS50893">
    <property type="entry name" value="ABC_TRANSPORTER_2"/>
    <property type="match status" value="1"/>
</dbReference>
<feature type="compositionally biased region" description="Basic and acidic residues" evidence="4">
    <location>
        <begin position="295"/>
        <end position="307"/>
    </location>
</feature>
<dbReference type="InterPro" id="IPR050319">
    <property type="entry name" value="ABC_transp_ATP-bind"/>
</dbReference>
<dbReference type="Pfam" id="PF00005">
    <property type="entry name" value="ABC_tran"/>
    <property type="match status" value="1"/>
</dbReference>
<dbReference type="InterPro" id="IPR027417">
    <property type="entry name" value="P-loop_NTPase"/>
</dbReference>
<evidence type="ECO:0000256" key="2">
    <source>
        <dbReference type="ARBA" id="ARBA00022741"/>
    </source>
</evidence>
<dbReference type="FunFam" id="3.40.50.300:FF:000016">
    <property type="entry name" value="Oligopeptide ABC transporter ATP-binding component"/>
    <property type="match status" value="1"/>
</dbReference>
<dbReference type="GO" id="GO:0005524">
    <property type="term" value="F:ATP binding"/>
    <property type="evidence" value="ECO:0007669"/>
    <property type="project" value="UniProtKB-KW"/>
</dbReference>
<dbReference type="InterPro" id="IPR013563">
    <property type="entry name" value="Oligopep_ABC_C"/>
</dbReference>
<evidence type="ECO:0000259" key="5">
    <source>
        <dbReference type="PROSITE" id="PS50893"/>
    </source>
</evidence>
<accession>A0A1Q6DT21</accession>
<protein>
    <submittedName>
        <fullName evidence="6">ABC-type oligopeptide transport system, ATPase component</fullName>
    </submittedName>
</protein>
<evidence type="ECO:0000313" key="7">
    <source>
        <dbReference type="Proteomes" id="UP000185744"/>
    </source>
</evidence>
<evidence type="ECO:0000256" key="3">
    <source>
        <dbReference type="ARBA" id="ARBA00022840"/>
    </source>
</evidence>
<evidence type="ECO:0000313" key="6">
    <source>
        <dbReference type="EMBL" id="OKY77514.1"/>
    </source>
</evidence>
<dbReference type="Pfam" id="PF08352">
    <property type="entry name" value="oligo_HPY"/>
    <property type="match status" value="1"/>
</dbReference>
<dbReference type="SUPFAM" id="SSF52540">
    <property type="entry name" value="P-loop containing nucleoside triphosphate hydrolases"/>
    <property type="match status" value="1"/>
</dbReference>
<organism evidence="6 7">
    <name type="scientific">Methanohalarchaeum thermophilum</name>
    <dbReference type="NCBI Taxonomy" id="1903181"/>
    <lineage>
        <taxon>Archaea</taxon>
        <taxon>Methanobacteriati</taxon>
        <taxon>Methanobacteriota</taxon>
        <taxon>Methanonatronarchaeia</taxon>
        <taxon>Methanonatronarchaeales</taxon>
        <taxon>Methanonatronarchaeaceae</taxon>
        <taxon>Candidatus Methanohalarchaeum</taxon>
    </lineage>
</organism>
<sequence length="434" mass="50764">MNEKRNIKLWVKNLKKYYPTIENPLKKLIKGQEYVKAVDDISFEIKKGEVFGLVGESGSGKTTVGENLLMLQKPTEGQLYYEINEEIKKEILEAEKNGNKEKINKLNKKHSLRKRKNLRKLRKDIQMIFQDPSAALNPSMTVFESILHPAKIHKIGDTKEERKQKVYNMMEEVGLTPVERFKDKYPRDLSGGERQRVIIARAMILEPTFLVADEPVAMLDMSIRSKILNLLMKLKEEFGLTILFITHDLATAKLICNRIGIMYLGKIMELGKTKEIFENPKHPYTKSLMRAIPRADPRERERDKNLPEGEIPDPIDMPQGCRYHPRCLEATSKCGWGPRDLKEHIENNLLKIYDEEEIEEMEFNFKEDKENNKLEIHDKKEICNYLEKKKKEDTPLMNAIKETNKNQNKLTIKFKKPKEPKRKETETRAACFYN</sequence>
<feature type="domain" description="ABC transporter" evidence="5">
    <location>
        <begin position="9"/>
        <end position="289"/>
    </location>
</feature>
<evidence type="ECO:0000256" key="1">
    <source>
        <dbReference type="ARBA" id="ARBA00022448"/>
    </source>
</evidence>
<dbReference type="PANTHER" id="PTHR43776">
    <property type="entry name" value="TRANSPORT ATP-BINDING PROTEIN"/>
    <property type="match status" value="1"/>
</dbReference>
<feature type="region of interest" description="Disordered" evidence="4">
    <location>
        <begin position="295"/>
        <end position="315"/>
    </location>
</feature>
<keyword evidence="7" id="KW-1185">Reference proteome</keyword>
<dbReference type="GO" id="GO:0015833">
    <property type="term" value="P:peptide transport"/>
    <property type="evidence" value="ECO:0007669"/>
    <property type="project" value="InterPro"/>
</dbReference>
<comment type="caution">
    <text evidence="6">The sequence shown here is derived from an EMBL/GenBank/DDBJ whole genome shotgun (WGS) entry which is preliminary data.</text>
</comment>
<dbReference type="InParanoid" id="A0A1Q6DT21"/>
<reference evidence="6" key="1">
    <citation type="submission" date="2016-12" db="EMBL/GenBank/DDBJ databases">
        <title>Discovery of methanogenic haloarchaea.</title>
        <authorList>
            <person name="Sorokin D.Y."/>
            <person name="Makarova K.S."/>
            <person name="Abbas B."/>
            <person name="Ferrer M."/>
            <person name="Golyshin P.N."/>
        </authorList>
    </citation>
    <scope>NUCLEOTIDE SEQUENCE [LARGE SCALE GENOMIC DNA]</scope>
    <source>
        <strain evidence="6">HMET1</strain>
    </source>
</reference>
<keyword evidence="1" id="KW-0813">Transport</keyword>
<dbReference type="Proteomes" id="UP000185744">
    <property type="component" value="Unassembled WGS sequence"/>
</dbReference>
<dbReference type="CDD" id="cd03257">
    <property type="entry name" value="ABC_NikE_OppD_transporters"/>
    <property type="match status" value="1"/>
</dbReference>
<dbReference type="InterPro" id="IPR003439">
    <property type="entry name" value="ABC_transporter-like_ATP-bd"/>
</dbReference>
<keyword evidence="2" id="KW-0547">Nucleotide-binding</keyword>
<dbReference type="InterPro" id="IPR017871">
    <property type="entry name" value="ABC_transporter-like_CS"/>
</dbReference>